<evidence type="ECO:0000256" key="1">
    <source>
        <dbReference type="SAM" id="Coils"/>
    </source>
</evidence>
<sequence length="171" mass="19568">MKRYPEAVYSKPYNSFLSKSTTSSRSSLGMSKFLFEKPMNIIWKNPSNKRNASSDSLLDLTETCMHHEESGIKTSNLKSQESQTDLPQTTNLNQKPNSELIFEVKSLRLEVEELRATVKALEKLFEEAFLKSPIEPPVISEKENPSFKKSIRPPLPYHRQTKSNSFISDNP</sequence>
<evidence type="ECO:0000256" key="2">
    <source>
        <dbReference type="SAM" id="MobiDB-lite"/>
    </source>
</evidence>
<feature type="compositionally biased region" description="Polar residues" evidence="2">
    <location>
        <begin position="162"/>
        <end position="171"/>
    </location>
</feature>
<reference evidence="3 4" key="1">
    <citation type="submission" date="2016-11" db="EMBL/GenBank/DDBJ databases">
        <title>The macronuclear genome of Stentor coeruleus: a giant cell with tiny introns.</title>
        <authorList>
            <person name="Slabodnick M."/>
            <person name="Ruby J.G."/>
            <person name="Reiff S.B."/>
            <person name="Swart E.C."/>
            <person name="Gosai S."/>
            <person name="Prabakaran S."/>
            <person name="Witkowska E."/>
            <person name="Larue G.E."/>
            <person name="Fisher S."/>
            <person name="Freeman R.M."/>
            <person name="Gunawardena J."/>
            <person name="Chu W."/>
            <person name="Stover N.A."/>
            <person name="Gregory B.D."/>
            <person name="Nowacki M."/>
            <person name="Derisi J."/>
            <person name="Roy S.W."/>
            <person name="Marshall W.F."/>
            <person name="Sood P."/>
        </authorList>
    </citation>
    <scope>NUCLEOTIDE SEQUENCE [LARGE SCALE GENOMIC DNA]</scope>
    <source>
        <strain evidence="3">WM001</strain>
    </source>
</reference>
<organism evidence="3 4">
    <name type="scientific">Stentor coeruleus</name>
    <dbReference type="NCBI Taxonomy" id="5963"/>
    <lineage>
        <taxon>Eukaryota</taxon>
        <taxon>Sar</taxon>
        <taxon>Alveolata</taxon>
        <taxon>Ciliophora</taxon>
        <taxon>Postciliodesmatophora</taxon>
        <taxon>Heterotrichea</taxon>
        <taxon>Heterotrichida</taxon>
        <taxon>Stentoridae</taxon>
        <taxon>Stentor</taxon>
    </lineage>
</organism>
<name>A0A1R2BH35_9CILI</name>
<feature type="compositionally biased region" description="Polar residues" evidence="2">
    <location>
        <begin position="72"/>
        <end position="94"/>
    </location>
</feature>
<dbReference type="EMBL" id="MPUH01000653">
    <property type="protein sequence ID" value="OMJ76082.1"/>
    <property type="molecule type" value="Genomic_DNA"/>
</dbReference>
<keyword evidence="1" id="KW-0175">Coiled coil</keyword>
<feature type="coiled-coil region" evidence="1">
    <location>
        <begin position="97"/>
        <end position="131"/>
    </location>
</feature>
<gene>
    <name evidence="3" type="ORF">SteCoe_24645</name>
</gene>
<comment type="caution">
    <text evidence="3">The sequence shown here is derived from an EMBL/GenBank/DDBJ whole genome shotgun (WGS) entry which is preliminary data.</text>
</comment>
<feature type="region of interest" description="Disordered" evidence="2">
    <location>
        <begin position="68"/>
        <end position="94"/>
    </location>
</feature>
<evidence type="ECO:0000313" key="3">
    <source>
        <dbReference type="EMBL" id="OMJ76082.1"/>
    </source>
</evidence>
<dbReference type="AlphaFoldDB" id="A0A1R2BH35"/>
<feature type="region of interest" description="Disordered" evidence="2">
    <location>
        <begin position="135"/>
        <end position="171"/>
    </location>
</feature>
<evidence type="ECO:0000313" key="4">
    <source>
        <dbReference type="Proteomes" id="UP000187209"/>
    </source>
</evidence>
<protein>
    <submittedName>
        <fullName evidence="3">Uncharacterized protein</fullName>
    </submittedName>
</protein>
<proteinExistence type="predicted"/>
<dbReference type="Proteomes" id="UP000187209">
    <property type="component" value="Unassembled WGS sequence"/>
</dbReference>
<accession>A0A1R2BH35</accession>
<keyword evidence="4" id="KW-1185">Reference proteome</keyword>